<dbReference type="GO" id="GO:0016020">
    <property type="term" value="C:membrane"/>
    <property type="evidence" value="ECO:0007669"/>
    <property type="project" value="UniProtKB-SubCell"/>
</dbReference>
<feature type="transmembrane region" description="Helical" evidence="12">
    <location>
        <begin position="133"/>
        <end position="155"/>
    </location>
</feature>
<feature type="transmembrane region" description="Helical" evidence="12">
    <location>
        <begin position="78"/>
        <end position="96"/>
    </location>
</feature>
<dbReference type="EMBL" id="CP015839">
    <property type="protein sequence ID" value="ANG64690.1"/>
    <property type="molecule type" value="Genomic_DNA"/>
</dbReference>
<keyword evidence="9 12" id="KW-0472">Membrane</keyword>
<keyword evidence="8" id="KW-0350">Heme biosynthesis</keyword>
<keyword evidence="3 12" id="KW-0812">Transmembrane</keyword>
<dbReference type="GO" id="GO:0046872">
    <property type="term" value="F:metal ion binding"/>
    <property type="evidence" value="ECO:0007669"/>
    <property type="project" value="UniProtKB-KW"/>
</dbReference>
<evidence type="ECO:0000256" key="7">
    <source>
        <dbReference type="ARBA" id="ARBA00023004"/>
    </source>
</evidence>
<keyword evidence="2" id="KW-1003">Cell membrane</keyword>
<dbReference type="OrthoDB" id="1447144at2"/>
<dbReference type="PANTHER" id="PTHR35457">
    <property type="entry name" value="HEME A SYNTHASE"/>
    <property type="match status" value="1"/>
</dbReference>
<protein>
    <submittedName>
        <fullName evidence="13">Cytochrome oxidase assembly</fullName>
    </submittedName>
</protein>
<keyword evidence="10" id="KW-1015">Disulfide bond</keyword>
<accession>A0A1A9F3Y5</accession>
<keyword evidence="4" id="KW-0479">Metal-binding</keyword>
<organism evidence="13 14">
    <name type="scientific">Marinobacterium aestuarii</name>
    <dbReference type="NCBI Taxonomy" id="1821621"/>
    <lineage>
        <taxon>Bacteria</taxon>
        <taxon>Pseudomonadati</taxon>
        <taxon>Pseudomonadota</taxon>
        <taxon>Gammaproteobacteria</taxon>
        <taxon>Oceanospirillales</taxon>
        <taxon>Oceanospirillaceae</taxon>
        <taxon>Marinobacterium</taxon>
    </lineage>
</organism>
<keyword evidence="14" id="KW-1185">Reference proteome</keyword>
<dbReference type="KEGG" id="mars:A8C75_20905"/>
<reference evidence="14" key="1">
    <citation type="submission" date="2016-05" db="EMBL/GenBank/DDBJ databases">
        <authorList>
            <person name="Baek K."/>
            <person name="Yang S.-J."/>
        </authorList>
    </citation>
    <scope>NUCLEOTIDE SEQUENCE [LARGE SCALE GENOMIC DNA]</scope>
    <source>
        <strain evidence="14">ST58-10</strain>
    </source>
</reference>
<evidence type="ECO:0000256" key="2">
    <source>
        <dbReference type="ARBA" id="ARBA00022475"/>
    </source>
</evidence>
<evidence type="ECO:0000256" key="6">
    <source>
        <dbReference type="ARBA" id="ARBA00023002"/>
    </source>
</evidence>
<evidence type="ECO:0000256" key="11">
    <source>
        <dbReference type="ARBA" id="ARBA00023444"/>
    </source>
</evidence>
<feature type="transmembrane region" description="Helical" evidence="12">
    <location>
        <begin position="257"/>
        <end position="275"/>
    </location>
</feature>
<feature type="transmembrane region" description="Helical" evidence="12">
    <location>
        <begin position="287"/>
        <end position="307"/>
    </location>
</feature>
<sequence length="350" mass="37627">MPQRSASVLLVNLALVLALLVVMLGGWTRINDAGLGCPDWPGCYGHIVLPGSEQALAQAQALYPDQLLVAGKGWLEMVHRYAASSLGLLVLLLAWLGWKRRAESNYPVGLSVALLILVCVQGAFGMWTVTLKLLPIVVTLHLLGGLAILSLLVLLRFRVLRWHRAAQRPDVLQTVAVRRRQGKGWIMLATAVLFGQIALGGWTSANYAGWACTDWLQCEQGGAVSLDFAAGFTPALETGPNYQGGHMPREARAAVQMTHRAGAVAVLILIALMIWRLGRAGWPRPALVTVALLVVVQIGLGIANIIYAVPIPLAMAHHGGAVVLLLSLVWLSQQDLVVDKETVYACAQSC</sequence>
<evidence type="ECO:0000256" key="8">
    <source>
        <dbReference type="ARBA" id="ARBA00023133"/>
    </source>
</evidence>
<feature type="transmembrane region" description="Helical" evidence="12">
    <location>
        <begin position="7"/>
        <end position="27"/>
    </location>
</feature>
<keyword evidence="6" id="KW-0560">Oxidoreductase</keyword>
<comment type="subcellular location">
    <subcellularLocation>
        <location evidence="1">Membrane</location>
        <topology evidence="1">Multi-pass membrane protein</topology>
    </subcellularLocation>
</comment>
<evidence type="ECO:0000313" key="14">
    <source>
        <dbReference type="Proteomes" id="UP000078070"/>
    </source>
</evidence>
<gene>
    <name evidence="13" type="ORF">A8C75_20905</name>
</gene>
<dbReference type="Pfam" id="PF02628">
    <property type="entry name" value="COX15-CtaA"/>
    <property type="match status" value="1"/>
</dbReference>
<evidence type="ECO:0000256" key="4">
    <source>
        <dbReference type="ARBA" id="ARBA00022723"/>
    </source>
</evidence>
<feature type="transmembrane region" description="Helical" evidence="12">
    <location>
        <begin position="108"/>
        <end position="127"/>
    </location>
</feature>
<evidence type="ECO:0000256" key="9">
    <source>
        <dbReference type="ARBA" id="ARBA00023136"/>
    </source>
</evidence>
<evidence type="ECO:0000313" key="13">
    <source>
        <dbReference type="EMBL" id="ANG64690.1"/>
    </source>
</evidence>
<evidence type="ECO:0000256" key="12">
    <source>
        <dbReference type="SAM" id="Phobius"/>
    </source>
</evidence>
<dbReference type="RefSeq" id="WP_067386288.1">
    <property type="nucleotide sequence ID" value="NZ_CP015839.1"/>
</dbReference>
<evidence type="ECO:0000256" key="10">
    <source>
        <dbReference type="ARBA" id="ARBA00023157"/>
    </source>
</evidence>
<dbReference type="InterPro" id="IPR003780">
    <property type="entry name" value="COX15/CtaA_fam"/>
</dbReference>
<feature type="transmembrane region" description="Helical" evidence="12">
    <location>
        <begin position="185"/>
        <end position="205"/>
    </location>
</feature>
<reference evidence="13 14" key="2">
    <citation type="journal article" date="2018" name="Int. J. Syst. Evol. Microbiol.">
        <title>Marinobacterium aestuarii sp. nov., a benzene-degrading marine bacterium isolated from estuary sediment.</title>
        <authorList>
            <person name="Bae S.S."/>
            <person name="Jung J."/>
            <person name="Chung D."/>
            <person name="Baek K."/>
        </authorList>
    </citation>
    <scope>NUCLEOTIDE SEQUENCE [LARGE SCALE GENOMIC DNA]</scope>
    <source>
        <strain evidence="13 14">ST58-10</strain>
    </source>
</reference>
<evidence type="ECO:0000256" key="1">
    <source>
        <dbReference type="ARBA" id="ARBA00004141"/>
    </source>
</evidence>
<dbReference type="AlphaFoldDB" id="A0A1A9F3Y5"/>
<keyword evidence="7" id="KW-0408">Iron</keyword>
<proteinExistence type="predicted"/>
<feature type="transmembrane region" description="Helical" evidence="12">
    <location>
        <begin position="313"/>
        <end position="331"/>
    </location>
</feature>
<evidence type="ECO:0000256" key="5">
    <source>
        <dbReference type="ARBA" id="ARBA00022989"/>
    </source>
</evidence>
<dbReference type="GO" id="GO:0016491">
    <property type="term" value="F:oxidoreductase activity"/>
    <property type="evidence" value="ECO:0007669"/>
    <property type="project" value="UniProtKB-KW"/>
</dbReference>
<dbReference type="STRING" id="1821621.A8C75_20905"/>
<dbReference type="GO" id="GO:0006784">
    <property type="term" value="P:heme A biosynthetic process"/>
    <property type="evidence" value="ECO:0007669"/>
    <property type="project" value="InterPro"/>
</dbReference>
<comment type="pathway">
    <text evidence="11">Porphyrin-containing compound metabolism.</text>
</comment>
<name>A0A1A9F3Y5_9GAMM</name>
<dbReference type="InterPro" id="IPR050450">
    <property type="entry name" value="COX15/CtaA_HemeA_synthase"/>
</dbReference>
<dbReference type="Proteomes" id="UP000078070">
    <property type="component" value="Chromosome"/>
</dbReference>
<keyword evidence="5 12" id="KW-1133">Transmembrane helix</keyword>
<dbReference type="PANTHER" id="PTHR35457:SF1">
    <property type="entry name" value="HEME A SYNTHASE"/>
    <property type="match status" value="1"/>
</dbReference>
<evidence type="ECO:0000256" key="3">
    <source>
        <dbReference type="ARBA" id="ARBA00022692"/>
    </source>
</evidence>